<protein>
    <recommendedName>
        <fullName evidence="3">Restriction endonuclease subunit R</fullName>
    </recommendedName>
</protein>
<proteinExistence type="predicted"/>
<organism evidence="1 2">
    <name type="scientific">Candidatus Viridilinea mediisalina</name>
    <dbReference type="NCBI Taxonomy" id="2024553"/>
    <lineage>
        <taxon>Bacteria</taxon>
        <taxon>Bacillati</taxon>
        <taxon>Chloroflexota</taxon>
        <taxon>Chloroflexia</taxon>
        <taxon>Chloroflexales</taxon>
        <taxon>Chloroflexineae</taxon>
        <taxon>Oscillochloridaceae</taxon>
        <taxon>Candidatus Viridilinea</taxon>
    </lineage>
</organism>
<accession>A0A2A6RKD1</accession>
<dbReference type="Proteomes" id="UP000220527">
    <property type="component" value="Unassembled WGS sequence"/>
</dbReference>
<dbReference type="RefSeq" id="WP_097643806.1">
    <property type="nucleotide sequence ID" value="NZ_NQWI01000032.1"/>
</dbReference>
<name>A0A2A6RKD1_9CHLR</name>
<keyword evidence="2" id="KW-1185">Reference proteome</keyword>
<comment type="caution">
    <text evidence="1">The sequence shown here is derived from an EMBL/GenBank/DDBJ whole genome shotgun (WGS) entry which is preliminary data.</text>
</comment>
<sequence length="201" mass="22770">MAYSNFTFADLTQRFQLSIEEQHDLFSDTPSVPISAWLHETLQETLALALAINTEKVRSELLIAPILVELRKQTGRTTSLFSGVDFSVDQSQGLNGICDYIIAQSPQQFFISAPILMIFEAKNENIKGGFPQCIAAMVAAQRFNEREQYQIPMIYGVVTTGTNWRFLQLETHIVRIDNREYYIDNIEKIMGILTSITGVPK</sequence>
<evidence type="ECO:0000313" key="2">
    <source>
        <dbReference type="Proteomes" id="UP000220527"/>
    </source>
</evidence>
<dbReference type="EMBL" id="NQWI01000032">
    <property type="protein sequence ID" value="PDW03346.1"/>
    <property type="molecule type" value="Genomic_DNA"/>
</dbReference>
<dbReference type="OrthoDB" id="155875at2"/>
<gene>
    <name evidence="1" type="ORF">CJ255_09175</name>
</gene>
<reference evidence="2" key="1">
    <citation type="submission" date="2017-08" db="EMBL/GenBank/DDBJ databases">
        <authorList>
            <person name="Grouzdev D.S."/>
            <person name="Gaisin V.A."/>
            <person name="Rysina M.S."/>
            <person name="Gorlenko V.M."/>
        </authorList>
    </citation>
    <scope>NUCLEOTIDE SEQUENCE [LARGE SCALE GENOMIC DNA]</scope>
    <source>
        <strain evidence="2">Kir15-3F</strain>
    </source>
</reference>
<dbReference type="AlphaFoldDB" id="A0A2A6RKD1"/>
<evidence type="ECO:0008006" key="3">
    <source>
        <dbReference type="Google" id="ProtNLM"/>
    </source>
</evidence>
<evidence type="ECO:0000313" key="1">
    <source>
        <dbReference type="EMBL" id="PDW03346.1"/>
    </source>
</evidence>